<evidence type="ECO:0000313" key="2">
    <source>
        <dbReference type="EMBL" id="NWH03884.1"/>
    </source>
</evidence>
<reference evidence="2 3" key="1">
    <citation type="submission" date="2020-06" db="EMBL/GenBank/DDBJ databases">
        <title>High-quality draft genome of sulfate reducer Desulfobacter latus type strain AcrS2 isolated from marine sediment.</title>
        <authorList>
            <person name="Hoppe M."/>
            <person name="Larsen C.K."/>
            <person name="Marshall I.P.G."/>
            <person name="Schramm A."/>
            <person name="Marietou A.G."/>
        </authorList>
    </citation>
    <scope>NUCLEOTIDE SEQUENCE [LARGE SCALE GENOMIC DNA]</scope>
    <source>
        <strain evidence="2 3">AcRS2</strain>
    </source>
</reference>
<dbReference type="PROSITE" id="PS50234">
    <property type="entry name" value="VWFA"/>
    <property type="match status" value="1"/>
</dbReference>
<dbReference type="InterPro" id="IPR002035">
    <property type="entry name" value="VWF_A"/>
</dbReference>
<dbReference type="PANTHER" id="PTHR10579">
    <property type="entry name" value="CALCIUM-ACTIVATED CHLORIDE CHANNEL REGULATOR"/>
    <property type="match status" value="1"/>
</dbReference>
<comment type="caution">
    <text evidence="2">The sequence shown here is derived from an EMBL/GenBank/DDBJ whole genome shotgun (WGS) entry which is preliminary data.</text>
</comment>
<evidence type="ECO:0000259" key="1">
    <source>
        <dbReference type="PROSITE" id="PS50234"/>
    </source>
</evidence>
<name>A0A850SR20_9BACT</name>
<proteinExistence type="predicted"/>
<accession>A0A850SR20</accession>
<feature type="domain" description="VWFA" evidence="1">
    <location>
        <begin position="47"/>
        <end position="223"/>
    </location>
</feature>
<gene>
    <name evidence="2" type="ORF">HXW94_02560</name>
</gene>
<dbReference type="InterPro" id="IPR036465">
    <property type="entry name" value="vWFA_dom_sf"/>
</dbReference>
<dbReference type="InterPro" id="IPR051266">
    <property type="entry name" value="CLCR"/>
</dbReference>
<dbReference type="EMBL" id="JACADJ010000005">
    <property type="protein sequence ID" value="NWH03884.1"/>
    <property type="molecule type" value="Genomic_DNA"/>
</dbReference>
<organism evidence="2 3">
    <name type="scientific">Desulfobacter latus</name>
    <dbReference type="NCBI Taxonomy" id="2292"/>
    <lineage>
        <taxon>Bacteria</taxon>
        <taxon>Pseudomonadati</taxon>
        <taxon>Thermodesulfobacteriota</taxon>
        <taxon>Desulfobacteria</taxon>
        <taxon>Desulfobacterales</taxon>
        <taxon>Desulfobacteraceae</taxon>
        <taxon>Desulfobacter</taxon>
    </lineage>
</organism>
<dbReference type="RefSeq" id="WP_178365343.1">
    <property type="nucleotide sequence ID" value="NZ_JACADJ010000005.1"/>
</dbReference>
<dbReference type="PANTHER" id="PTHR10579:SF43">
    <property type="entry name" value="ZINC FINGER (C3HC4-TYPE RING FINGER) FAMILY PROTEIN"/>
    <property type="match status" value="1"/>
</dbReference>
<dbReference type="AlphaFoldDB" id="A0A850SR20"/>
<protein>
    <submittedName>
        <fullName evidence="2">VWA domain-containing protein</fullName>
    </submittedName>
</protein>
<dbReference type="Gene3D" id="3.40.50.410">
    <property type="entry name" value="von Willebrand factor, type A domain"/>
    <property type="match status" value="1"/>
</dbReference>
<dbReference type="SMART" id="SM00327">
    <property type="entry name" value="VWA"/>
    <property type="match status" value="1"/>
</dbReference>
<dbReference type="Pfam" id="PF13519">
    <property type="entry name" value="VWA_2"/>
    <property type="match status" value="1"/>
</dbReference>
<evidence type="ECO:0000313" key="3">
    <source>
        <dbReference type="Proteomes" id="UP000553343"/>
    </source>
</evidence>
<sequence length="441" mass="49340">MAEEIGVRYELHRDWLKRGSLNQEIIAEIILQTSDDFTNHHPQTYCDVILLVDTSGSMNQAVSPDSSVTKRNMVMQAIERIASQLDPQDTLSLVCYDTNAYTELNRKPGSESALIAAAIPKIANHSGMTNFEAAFKTALSLVKQCTNGSRKVIFLTDGHNTTGSIKKARQYNQEIANLGCVVDCMGVGSDFNFKDMQTYTSVSGGRTEMLTDPNQAADLFTDLLGSAQRSLISNAVLQLSLPTGSRDVEIFQYSPEVRYYDNVKIERDGSVYHRINIHSFDNQAAYAYVVHARCDMPSGTDDTTALFAKSRLDYDIPVLNLKGEHIETDVVVNLADDDVSEMRDSQIESDYVECSLELLDREFNIAANKKDWNEAGKLLEQMAAKAHHIRLTDKERAYRDRLQKLVDNGHLTQDDLNTISNRTSKSSRQLRQDAGAENVIY</sequence>
<dbReference type="Proteomes" id="UP000553343">
    <property type="component" value="Unassembled WGS sequence"/>
</dbReference>
<dbReference type="SUPFAM" id="SSF53300">
    <property type="entry name" value="vWA-like"/>
    <property type="match status" value="1"/>
</dbReference>
<keyword evidence="3" id="KW-1185">Reference proteome</keyword>